<name>A0A914HN29_GLORO</name>
<keyword evidence="1" id="KW-1185">Reference proteome</keyword>
<dbReference type="WBParaSite" id="Gr19_v10_g2296.t2">
    <property type="protein sequence ID" value="Gr19_v10_g2296.t2"/>
    <property type="gene ID" value="Gr19_v10_g2296"/>
</dbReference>
<sequence>MALRFNCLRRFQHRLRYFECRGGTAGLRRTLATAQFSRAATPALPNVCSARRTCARLPVRAHAAPALCTLLQNFGRPGGHQPTRSIKNGFLLSVKMAVRRYCAVTARGVSMTVASVGQMPLFSVPKKDACDEHYLRAKELRQEQELFPMAGTLPQFGANGGAGGGGMAFLSSSGSSKVQLMFRKRFKEMEKRRKAEEEALHRKSYAETDVKRLERELEERMIRIHSLWVLSHGRYDEWASMGNRLMSNDFVGQLNADNCQFLIVKALFSQLLKRGSVSDGLDSNQGHPETLAPNIGNVRRTMTINGINNLCSFSIGCKSHLAAKIANFETGTCGNWKSPFEKVPNASECTGGYLGWHWRTETRILINVVRSRLVKMKKAAKFPQKARIHAHLTEPECDKWLESGGVFCPKPNLQTFFPANRHISIVLGHPKIVFFNCAYHQTTDKWPN</sequence>
<reference evidence="2" key="1">
    <citation type="submission" date="2022-11" db="UniProtKB">
        <authorList>
            <consortium name="WormBaseParasite"/>
        </authorList>
    </citation>
    <scope>IDENTIFICATION</scope>
</reference>
<dbReference type="Proteomes" id="UP000887572">
    <property type="component" value="Unplaced"/>
</dbReference>
<evidence type="ECO:0000313" key="1">
    <source>
        <dbReference type="Proteomes" id="UP000887572"/>
    </source>
</evidence>
<proteinExistence type="predicted"/>
<organism evidence="1 2">
    <name type="scientific">Globodera rostochiensis</name>
    <name type="common">Golden nematode worm</name>
    <name type="synonym">Heterodera rostochiensis</name>
    <dbReference type="NCBI Taxonomy" id="31243"/>
    <lineage>
        <taxon>Eukaryota</taxon>
        <taxon>Metazoa</taxon>
        <taxon>Ecdysozoa</taxon>
        <taxon>Nematoda</taxon>
        <taxon>Chromadorea</taxon>
        <taxon>Rhabditida</taxon>
        <taxon>Tylenchina</taxon>
        <taxon>Tylenchomorpha</taxon>
        <taxon>Tylenchoidea</taxon>
        <taxon>Heteroderidae</taxon>
        <taxon>Heteroderinae</taxon>
        <taxon>Globodera</taxon>
    </lineage>
</organism>
<accession>A0A914HN29</accession>
<protein>
    <submittedName>
        <fullName evidence="2">Uncharacterized protein</fullName>
    </submittedName>
</protein>
<evidence type="ECO:0000313" key="2">
    <source>
        <dbReference type="WBParaSite" id="Gr19_v10_g2296.t2"/>
    </source>
</evidence>
<dbReference type="AlphaFoldDB" id="A0A914HN29"/>